<dbReference type="SUPFAM" id="SSF56672">
    <property type="entry name" value="DNA/RNA polymerases"/>
    <property type="match status" value="1"/>
</dbReference>
<organism evidence="12 13">
    <name type="scientific">uncultured phage MedDCM-OCT-S04-C24</name>
    <dbReference type="NCBI Taxonomy" id="743543"/>
    <lineage>
        <taxon>Viruses</taxon>
        <taxon>Duplodnaviria</taxon>
        <taxon>Heunggongvirae</taxon>
        <taxon>Uroviricota</taxon>
        <taxon>Caudoviricetes</taxon>
        <taxon>Autographivirales</taxon>
        <taxon>Pekhitvirus</taxon>
        <taxon>Pekhitvirus S04C24</taxon>
    </lineage>
</organism>
<dbReference type="InterPro" id="IPR043502">
    <property type="entry name" value="DNA/RNA_pol_sf"/>
</dbReference>
<dbReference type="GeneID" id="54998814"/>
<dbReference type="KEGG" id="vg:54998814"/>
<name>D6PGZ7_9CAUD</name>
<keyword evidence="9" id="KW-0238">DNA-binding</keyword>
<keyword evidence="5" id="KW-0548">Nucleotidyltransferase</keyword>
<evidence type="ECO:0000256" key="10">
    <source>
        <dbReference type="ARBA" id="ARBA00049244"/>
    </source>
</evidence>
<dbReference type="GO" id="GO:0039693">
    <property type="term" value="P:viral DNA genome replication"/>
    <property type="evidence" value="ECO:0007669"/>
    <property type="project" value="UniProtKB-KW"/>
</dbReference>
<dbReference type="PANTHER" id="PTHR10133:SF27">
    <property type="entry name" value="DNA POLYMERASE NU"/>
    <property type="match status" value="1"/>
</dbReference>
<evidence type="ECO:0000256" key="2">
    <source>
        <dbReference type="ARBA" id="ARBA00012417"/>
    </source>
</evidence>
<dbReference type="InterPro" id="IPR001098">
    <property type="entry name" value="DNA-dir_DNA_pol_A_palm_dom"/>
</dbReference>
<evidence type="ECO:0000256" key="7">
    <source>
        <dbReference type="ARBA" id="ARBA00022932"/>
    </source>
</evidence>
<evidence type="ECO:0000256" key="4">
    <source>
        <dbReference type="ARBA" id="ARBA00022679"/>
    </source>
</evidence>
<sequence>MVGADLSGIELRMLAHYLARYDGGRYAKLLLEDDIHQINADKIGISRRQVKTVTYAFLYGAGDEKIGHSYDPQLSTTAAKKKGKEIRAAYVDAVDGLDDLLKAIKQAAERGFIRSIDGRKVNVDSPHKALNYCLQSGAGVIAKRWMVINQETMREAQICASQLGFIHDELQFECAPEHVGDLSTSLVYSATAAGEYYNMRIRIDAEATHGNNWSETH</sequence>
<evidence type="ECO:0000313" key="12">
    <source>
        <dbReference type="EMBL" id="ADD94998.1"/>
    </source>
</evidence>
<evidence type="ECO:0000256" key="1">
    <source>
        <dbReference type="ARBA" id="ARBA00007705"/>
    </source>
</evidence>
<dbReference type="SMART" id="SM00482">
    <property type="entry name" value="POLAc"/>
    <property type="match status" value="1"/>
</dbReference>
<dbReference type="InterPro" id="IPR019760">
    <property type="entry name" value="DNA-dir_DNA_pol_A_CS"/>
</dbReference>
<dbReference type="Proteomes" id="UP000584901">
    <property type="component" value="Segment"/>
</dbReference>
<accession>D6PGZ7</accession>
<evidence type="ECO:0000313" key="13">
    <source>
        <dbReference type="Proteomes" id="UP000584901"/>
    </source>
</evidence>
<keyword evidence="7" id="KW-0239">DNA-directed DNA polymerase</keyword>
<proteinExistence type="inferred from homology"/>
<keyword evidence="6" id="KW-0235">DNA replication</keyword>
<evidence type="ECO:0000256" key="5">
    <source>
        <dbReference type="ARBA" id="ARBA00022695"/>
    </source>
</evidence>
<dbReference type="InterPro" id="IPR002298">
    <property type="entry name" value="DNA_polymerase_A"/>
</dbReference>
<evidence type="ECO:0000259" key="11">
    <source>
        <dbReference type="SMART" id="SM00482"/>
    </source>
</evidence>
<evidence type="ECO:0000256" key="3">
    <source>
        <dbReference type="ARBA" id="ARBA00015749"/>
    </source>
</evidence>
<dbReference type="GO" id="GO:0003887">
    <property type="term" value="F:DNA-directed DNA polymerase activity"/>
    <property type="evidence" value="ECO:0007669"/>
    <property type="project" value="UniProtKB-KW"/>
</dbReference>
<evidence type="ECO:0000256" key="8">
    <source>
        <dbReference type="ARBA" id="ARBA00023109"/>
    </source>
</evidence>
<keyword evidence="4" id="KW-0808">Transferase</keyword>
<keyword evidence="13" id="KW-1185">Reference proteome</keyword>
<dbReference type="GO" id="GO:0006302">
    <property type="term" value="P:double-strand break repair"/>
    <property type="evidence" value="ECO:0007669"/>
    <property type="project" value="TreeGrafter"/>
</dbReference>
<dbReference type="Pfam" id="PF00476">
    <property type="entry name" value="DNA_pol_A"/>
    <property type="match status" value="1"/>
</dbReference>
<comment type="catalytic activity">
    <reaction evidence="10">
        <text>DNA(n) + a 2'-deoxyribonucleoside 5'-triphosphate = DNA(n+1) + diphosphate</text>
        <dbReference type="Rhea" id="RHEA:22508"/>
        <dbReference type="Rhea" id="RHEA-COMP:17339"/>
        <dbReference type="Rhea" id="RHEA-COMP:17340"/>
        <dbReference type="ChEBI" id="CHEBI:33019"/>
        <dbReference type="ChEBI" id="CHEBI:61560"/>
        <dbReference type="ChEBI" id="CHEBI:173112"/>
        <dbReference type="EC" id="2.7.7.7"/>
    </reaction>
</comment>
<dbReference type="Gene3D" id="3.30.70.370">
    <property type="match status" value="1"/>
</dbReference>
<comment type="similarity">
    <text evidence="1">Belongs to the DNA polymerase type-A family.</text>
</comment>
<feature type="domain" description="DNA-directed DNA polymerase family A palm" evidence="11">
    <location>
        <begin position="1"/>
        <end position="178"/>
    </location>
</feature>
<dbReference type="PANTHER" id="PTHR10133">
    <property type="entry name" value="DNA POLYMERASE I"/>
    <property type="match status" value="1"/>
</dbReference>
<evidence type="ECO:0000256" key="9">
    <source>
        <dbReference type="ARBA" id="ARBA00023125"/>
    </source>
</evidence>
<reference evidence="12 13" key="1">
    <citation type="journal article" date="2010" name="ISME J.">
        <title>Metagenome of the Mediterranean deep chlorophyll maximum studied by direct and fosmid library 454 pyrosequencing.</title>
        <authorList>
            <person name="Ghai R."/>
            <person name="Martin-Cuadrado A.B."/>
            <person name="Molto A.G."/>
            <person name="Heredia I.G."/>
            <person name="Cabrera R."/>
            <person name="Martin J."/>
            <person name="Verdu M."/>
            <person name="Deschamps P."/>
            <person name="Moreira D."/>
            <person name="Lopez-Garcia P."/>
            <person name="Mira A."/>
            <person name="Rodriguez-Valera F."/>
        </authorList>
    </citation>
    <scope>NUCLEOTIDE SEQUENCE [LARGE SCALE GENOMIC DNA]</scope>
</reference>
<evidence type="ECO:0000256" key="6">
    <source>
        <dbReference type="ARBA" id="ARBA00022705"/>
    </source>
</evidence>
<dbReference type="PROSITE" id="PS00447">
    <property type="entry name" value="DNA_POLYMERASE_A"/>
    <property type="match status" value="1"/>
</dbReference>
<dbReference type="EMBL" id="GU943054">
    <property type="protein sequence ID" value="ADD94998.1"/>
    <property type="molecule type" value="Genomic_DNA"/>
</dbReference>
<dbReference type="GO" id="GO:0003677">
    <property type="term" value="F:DNA binding"/>
    <property type="evidence" value="ECO:0007669"/>
    <property type="project" value="UniProtKB-KW"/>
</dbReference>
<dbReference type="RefSeq" id="YP_009807924.1">
    <property type="nucleotide sequence ID" value="NC_048031.1"/>
</dbReference>
<dbReference type="EC" id="2.7.7.7" evidence="2"/>
<protein>
    <recommendedName>
        <fullName evidence="3">DNA polymerase</fullName>
        <ecNumber evidence="2">2.7.7.7</ecNumber>
    </recommendedName>
</protein>
<dbReference type="GO" id="GO:0006261">
    <property type="term" value="P:DNA-templated DNA replication"/>
    <property type="evidence" value="ECO:0007669"/>
    <property type="project" value="InterPro"/>
</dbReference>
<keyword evidence="8" id="KW-1194">Viral DNA replication</keyword>